<feature type="compositionally biased region" description="Basic and acidic residues" evidence="1">
    <location>
        <begin position="50"/>
        <end position="64"/>
    </location>
</feature>
<comment type="caution">
    <text evidence="2">The sequence shown here is derived from an EMBL/GenBank/DDBJ whole genome shotgun (WGS) entry which is preliminary data.</text>
</comment>
<feature type="compositionally biased region" description="Basic and acidic residues" evidence="1">
    <location>
        <begin position="1"/>
        <end position="11"/>
    </location>
</feature>
<dbReference type="Proteomes" id="UP001596112">
    <property type="component" value="Unassembled WGS sequence"/>
</dbReference>
<organism evidence="2 3">
    <name type="scientific">Streptomyces heilongjiangensis</name>
    <dbReference type="NCBI Taxonomy" id="945052"/>
    <lineage>
        <taxon>Bacteria</taxon>
        <taxon>Bacillati</taxon>
        <taxon>Actinomycetota</taxon>
        <taxon>Actinomycetes</taxon>
        <taxon>Kitasatosporales</taxon>
        <taxon>Streptomycetaceae</taxon>
        <taxon>Streptomyces</taxon>
    </lineage>
</organism>
<evidence type="ECO:0000313" key="2">
    <source>
        <dbReference type="EMBL" id="MFC5809520.1"/>
    </source>
</evidence>
<protein>
    <submittedName>
        <fullName evidence="2">Uncharacterized protein</fullName>
    </submittedName>
</protein>
<dbReference type="EMBL" id="JBHSNZ010000011">
    <property type="protein sequence ID" value="MFC5809520.1"/>
    <property type="molecule type" value="Genomic_DNA"/>
</dbReference>
<dbReference type="RefSeq" id="WP_380966996.1">
    <property type="nucleotide sequence ID" value="NZ_JAQOSL010000008.1"/>
</dbReference>
<reference evidence="3" key="1">
    <citation type="journal article" date="2019" name="Int. J. Syst. Evol. Microbiol.">
        <title>The Global Catalogue of Microorganisms (GCM) 10K type strain sequencing project: providing services to taxonomists for standard genome sequencing and annotation.</title>
        <authorList>
            <consortium name="The Broad Institute Genomics Platform"/>
            <consortium name="The Broad Institute Genome Sequencing Center for Infectious Disease"/>
            <person name="Wu L."/>
            <person name="Ma J."/>
        </authorList>
    </citation>
    <scope>NUCLEOTIDE SEQUENCE [LARGE SCALE GENOMIC DNA]</scope>
    <source>
        <strain evidence="3">JCM 9918</strain>
    </source>
</reference>
<gene>
    <name evidence="2" type="ORF">ACFQGO_18710</name>
</gene>
<feature type="compositionally biased region" description="Low complexity" evidence="1">
    <location>
        <begin position="12"/>
        <end position="22"/>
    </location>
</feature>
<sequence>MQGSERRDRRPSGVASGAVSGAAGVSMRDLLASCAAAKAVSTPAAPPVRGEQRRAVEGRHPRAA</sequence>
<feature type="region of interest" description="Disordered" evidence="1">
    <location>
        <begin position="36"/>
        <end position="64"/>
    </location>
</feature>
<feature type="region of interest" description="Disordered" evidence="1">
    <location>
        <begin position="1"/>
        <end position="22"/>
    </location>
</feature>
<keyword evidence="3" id="KW-1185">Reference proteome</keyword>
<evidence type="ECO:0000256" key="1">
    <source>
        <dbReference type="SAM" id="MobiDB-lite"/>
    </source>
</evidence>
<name>A0ABW1B942_9ACTN</name>
<accession>A0ABW1B942</accession>
<evidence type="ECO:0000313" key="3">
    <source>
        <dbReference type="Proteomes" id="UP001596112"/>
    </source>
</evidence>
<proteinExistence type="predicted"/>